<accession>A0A432W5N1</accession>
<evidence type="ECO:0000313" key="4">
    <source>
        <dbReference type="Proteomes" id="UP000288293"/>
    </source>
</evidence>
<feature type="compositionally biased region" description="Basic and acidic residues" evidence="1">
    <location>
        <begin position="206"/>
        <end position="215"/>
    </location>
</feature>
<proteinExistence type="predicted"/>
<dbReference type="RefSeq" id="WP_126801994.1">
    <property type="nucleotide sequence ID" value="NZ_PIPL01000001.1"/>
</dbReference>
<sequence length="215" mass="24147">MKYSVYTFVFMGIASSAVAVQAQTQQFQIQDAEGNLLSGAVITASVPQPVENTTNSTYEVVQRERQFDPQVLLINQGDLVYFPNHDRIRHHVYSFSEARTFEFELYGGDVSPNMDFPEPGLVVLGCNIHDDMVAYIVINDGGPAVMTDELGEATLQTGGITRFDIWHPWLLEQGQSKVTLETSDYEGTISVQLPVTEPEKEEESELESRFRRFGE</sequence>
<dbReference type="InterPro" id="IPR008972">
    <property type="entry name" value="Cupredoxin"/>
</dbReference>
<dbReference type="AlphaFoldDB" id="A0A432W5N1"/>
<dbReference type="CDD" id="cd04221">
    <property type="entry name" value="MauL"/>
    <property type="match status" value="1"/>
</dbReference>
<name>A0A432W5N1_9GAMM</name>
<keyword evidence="2" id="KW-0732">Signal</keyword>
<comment type="caution">
    <text evidence="3">The sequence shown here is derived from an EMBL/GenBank/DDBJ whole genome shotgun (WGS) entry which is preliminary data.</text>
</comment>
<gene>
    <name evidence="3" type="ORF">CWE09_00745</name>
</gene>
<keyword evidence="4" id="KW-1185">Reference proteome</keyword>
<evidence type="ECO:0000313" key="3">
    <source>
        <dbReference type="EMBL" id="RUO25296.1"/>
    </source>
</evidence>
<dbReference type="Gene3D" id="2.60.40.420">
    <property type="entry name" value="Cupredoxins - blue copper proteins"/>
    <property type="match status" value="1"/>
</dbReference>
<dbReference type="EMBL" id="PIPL01000001">
    <property type="protein sequence ID" value="RUO25296.1"/>
    <property type="molecule type" value="Genomic_DNA"/>
</dbReference>
<feature type="region of interest" description="Disordered" evidence="1">
    <location>
        <begin position="194"/>
        <end position="215"/>
    </location>
</feature>
<dbReference type="OrthoDB" id="9772097at2"/>
<feature type="chain" id="PRO_5019100391" evidence="2">
    <location>
        <begin position="20"/>
        <end position="215"/>
    </location>
</feature>
<feature type="signal peptide" evidence="2">
    <location>
        <begin position="1"/>
        <end position="19"/>
    </location>
</feature>
<evidence type="ECO:0000256" key="1">
    <source>
        <dbReference type="SAM" id="MobiDB-lite"/>
    </source>
</evidence>
<evidence type="ECO:0000256" key="2">
    <source>
        <dbReference type="SAM" id="SignalP"/>
    </source>
</evidence>
<reference evidence="3 4" key="1">
    <citation type="journal article" date="2011" name="Front. Microbiol.">
        <title>Genomic signatures of strain selection and enhancement in Bacillus atrophaeus var. globigii, a historical biowarfare simulant.</title>
        <authorList>
            <person name="Gibbons H.S."/>
            <person name="Broomall S.M."/>
            <person name="McNew L.A."/>
            <person name="Daligault H."/>
            <person name="Chapman C."/>
            <person name="Bruce D."/>
            <person name="Karavis M."/>
            <person name="Krepps M."/>
            <person name="McGregor P.A."/>
            <person name="Hong C."/>
            <person name="Park K.H."/>
            <person name="Akmal A."/>
            <person name="Feldman A."/>
            <person name="Lin J.S."/>
            <person name="Chang W.E."/>
            <person name="Higgs B.W."/>
            <person name="Demirev P."/>
            <person name="Lindquist J."/>
            <person name="Liem A."/>
            <person name="Fochler E."/>
            <person name="Read T.D."/>
            <person name="Tapia R."/>
            <person name="Johnson S."/>
            <person name="Bishop-Lilly K.A."/>
            <person name="Detter C."/>
            <person name="Han C."/>
            <person name="Sozhamannan S."/>
            <person name="Rosenzweig C.N."/>
            <person name="Skowronski E.W."/>
        </authorList>
    </citation>
    <scope>NUCLEOTIDE SEQUENCE [LARGE SCALE GENOMIC DNA]</scope>
    <source>
        <strain evidence="3 4">MLST1</strain>
    </source>
</reference>
<dbReference type="InterPro" id="IPR034242">
    <property type="entry name" value="MauL"/>
</dbReference>
<dbReference type="SUPFAM" id="SSF49503">
    <property type="entry name" value="Cupredoxins"/>
    <property type="match status" value="1"/>
</dbReference>
<dbReference type="Proteomes" id="UP000288293">
    <property type="component" value="Unassembled WGS sequence"/>
</dbReference>
<protein>
    <submittedName>
        <fullName evidence="3">Methylamine utilization protein</fullName>
    </submittedName>
</protein>
<organism evidence="3 4">
    <name type="scientific">Aliidiomarina minuta</name>
    <dbReference type="NCBI Taxonomy" id="880057"/>
    <lineage>
        <taxon>Bacteria</taxon>
        <taxon>Pseudomonadati</taxon>
        <taxon>Pseudomonadota</taxon>
        <taxon>Gammaproteobacteria</taxon>
        <taxon>Alteromonadales</taxon>
        <taxon>Idiomarinaceae</taxon>
        <taxon>Aliidiomarina</taxon>
    </lineage>
</organism>